<comment type="caution">
    <text evidence="1">The sequence shown here is derived from an EMBL/GenBank/DDBJ whole genome shotgun (WGS) entry which is preliminary data.</text>
</comment>
<reference evidence="1 2" key="1">
    <citation type="submission" date="2016-05" db="EMBL/GenBank/DDBJ databases">
        <title>Single-cell genome of chain-forming Candidatus Thiomargarita nelsonii and comparison to other large sulfur-oxidizing bacteria.</title>
        <authorList>
            <person name="Winkel M."/>
            <person name="Salman V."/>
            <person name="Woyke T."/>
            <person name="Schulz-Vogt H."/>
            <person name="Richter M."/>
            <person name="Flood B."/>
            <person name="Bailey J."/>
            <person name="Amann R."/>
            <person name="Mussmann M."/>
        </authorList>
    </citation>
    <scope>NUCLEOTIDE SEQUENCE [LARGE SCALE GENOMIC DNA]</scope>
    <source>
        <strain evidence="1 2">THI036</strain>
    </source>
</reference>
<keyword evidence="2" id="KW-1185">Reference proteome</keyword>
<dbReference type="EMBL" id="LUTY01002802">
    <property type="protein sequence ID" value="OAD19433.1"/>
    <property type="molecule type" value="Genomic_DNA"/>
</dbReference>
<proteinExistence type="predicted"/>
<protein>
    <submittedName>
        <fullName evidence="1">Uncharacterized protein</fullName>
    </submittedName>
</protein>
<evidence type="ECO:0000313" key="1">
    <source>
        <dbReference type="EMBL" id="OAD19433.1"/>
    </source>
</evidence>
<gene>
    <name evidence="1" type="ORF">THIOM_004928</name>
</gene>
<evidence type="ECO:0000313" key="2">
    <source>
        <dbReference type="Proteomes" id="UP000076962"/>
    </source>
</evidence>
<dbReference type="Proteomes" id="UP000076962">
    <property type="component" value="Unassembled WGS sequence"/>
</dbReference>
<sequence>MLIFLYQHQILNKKALAYWNHHPPTRLKLLNQRRRNMTRSGSDDDGIKRSMFFPTVVTIADFNLNVVIAESR</sequence>
<name>A0A176RUK4_9GAMM</name>
<dbReference type="AlphaFoldDB" id="A0A176RUK4"/>
<organism evidence="1 2">
    <name type="scientific">Candidatus Thiomargarita nelsonii</name>
    <dbReference type="NCBI Taxonomy" id="1003181"/>
    <lineage>
        <taxon>Bacteria</taxon>
        <taxon>Pseudomonadati</taxon>
        <taxon>Pseudomonadota</taxon>
        <taxon>Gammaproteobacteria</taxon>
        <taxon>Thiotrichales</taxon>
        <taxon>Thiotrichaceae</taxon>
        <taxon>Thiomargarita</taxon>
    </lineage>
</organism>
<accession>A0A176RUK4</accession>